<keyword evidence="4 10" id="KW-0812">Transmembrane</keyword>
<accession>A0A1G9KBQ8</accession>
<evidence type="ECO:0000256" key="4">
    <source>
        <dbReference type="ARBA" id="ARBA00022692"/>
    </source>
</evidence>
<keyword evidence="2 10" id="KW-0813">Transport</keyword>
<evidence type="ECO:0000256" key="3">
    <source>
        <dbReference type="ARBA" id="ARBA00022452"/>
    </source>
</evidence>
<dbReference type="InterPro" id="IPR036942">
    <property type="entry name" value="Beta-barrel_TonB_sf"/>
</dbReference>
<dbReference type="OrthoDB" id="9762903at2"/>
<keyword evidence="9 10" id="KW-0998">Cell outer membrane</keyword>
<organism evidence="14 15">
    <name type="scientific">Kriegella aquimaris</name>
    <dbReference type="NCBI Taxonomy" id="192904"/>
    <lineage>
        <taxon>Bacteria</taxon>
        <taxon>Pseudomonadati</taxon>
        <taxon>Bacteroidota</taxon>
        <taxon>Flavobacteriia</taxon>
        <taxon>Flavobacteriales</taxon>
        <taxon>Flavobacteriaceae</taxon>
        <taxon>Kriegella</taxon>
    </lineage>
</organism>
<evidence type="ECO:0000256" key="11">
    <source>
        <dbReference type="RuleBase" id="RU003357"/>
    </source>
</evidence>
<feature type="domain" description="TonB-dependent receptor plug" evidence="13">
    <location>
        <begin position="66"/>
        <end position="155"/>
    </location>
</feature>
<evidence type="ECO:0000259" key="12">
    <source>
        <dbReference type="Pfam" id="PF00593"/>
    </source>
</evidence>
<evidence type="ECO:0000256" key="1">
    <source>
        <dbReference type="ARBA" id="ARBA00004571"/>
    </source>
</evidence>
<evidence type="ECO:0000313" key="14">
    <source>
        <dbReference type="EMBL" id="SDL47062.1"/>
    </source>
</evidence>
<dbReference type="InterPro" id="IPR012910">
    <property type="entry name" value="Plug_dom"/>
</dbReference>
<proteinExistence type="inferred from homology"/>
<evidence type="ECO:0000256" key="10">
    <source>
        <dbReference type="PROSITE-ProRule" id="PRU01360"/>
    </source>
</evidence>
<dbReference type="GO" id="GO:0015344">
    <property type="term" value="F:siderophore uptake transmembrane transporter activity"/>
    <property type="evidence" value="ECO:0007669"/>
    <property type="project" value="TreeGrafter"/>
</dbReference>
<name>A0A1G9KBQ8_9FLAO</name>
<dbReference type="InterPro" id="IPR000531">
    <property type="entry name" value="Beta-barrel_TonB"/>
</dbReference>
<keyword evidence="15" id="KW-1185">Reference proteome</keyword>
<keyword evidence="8" id="KW-0675">Receptor</keyword>
<keyword evidence="5" id="KW-0732">Signal</keyword>
<dbReference type="Gene3D" id="2.170.130.10">
    <property type="entry name" value="TonB-dependent receptor, plug domain"/>
    <property type="match status" value="1"/>
</dbReference>
<dbReference type="SUPFAM" id="SSF56935">
    <property type="entry name" value="Porins"/>
    <property type="match status" value="1"/>
</dbReference>
<feature type="domain" description="TonB-dependent receptor-like beta-barrel" evidence="12">
    <location>
        <begin position="181"/>
        <end position="595"/>
    </location>
</feature>
<keyword evidence="6 11" id="KW-0798">TonB box</keyword>
<evidence type="ECO:0000256" key="5">
    <source>
        <dbReference type="ARBA" id="ARBA00022729"/>
    </source>
</evidence>
<gene>
    <name evidence="14" type="ORF">SAMN04488514_101925</name>
</gene>
<dbReference type="PROSITE" id="PS52016">
    <property type="entry name" value="TONB_DEPENDENT_REC_3"/>
    <property type="match status" value="1"/>
</dbReference>
<dbReference type="AlphaFoldDB" id="A0A1G9KBQ8"/>
<evidence type="ECO:0000256" key="6">
    <source>
        <dbReference type="ARBA" id="ARBA00023077"/>
    </source>
</evidence>
<dbReference type="GO" id="GO:0009279">
    <property type="term" value="C:cell outer membrane"/>
    <property type="evidence" value="ECO:0007669"/>
    <property type="project" value="UniProtKB-SubCell"/>
</dbReference>
<protein>
    <submittedName>
        <fullName evidence="14">Iron complex outermembrane recepter protein</fullName>
    </submittedName>
</protein>
<dbReference type="InterPro" id="IPR039426">
    <property type="entry name" value="TonB-dep_rcpt-like"/>
</dbReference>
<evidence type="ECO:0000256" key="8">
    <source>
        <dbReference type="ARBA" id="ARBA00023170"/>
    </source>
</evidence>
<reference evidence="14 15" key="1">
    <citation type="submission" date="2016-10" db="EMBL/GenBank/DDBJ databases">
        <authorList>
            <person name="de Groot N.N."/>
        </authorList>
    </citation>
    <scope>NUCLEOTIDE SEQUENCE [LARGE SCALE GENOMIC DNA]</scope>
    <source>
        <strain evidence="14 15">DSM 19886</strain>
    </source>
</reference>
<evidence type="ECO:0000259" key="13">
    <source>
        <dbReference type="Pfam" id="PF07715"/>
    </source>
</evidence>
<evidence type="ECO:0000313" key="15">
    <source>
        <dbReference type="Proteomes" id="UP000199440"/>
    </source>
</evidence>
<keyword evidence="3 10" id="KW-1134">Transmembrane beta strand</keyword>
<evidence type="ECO:0000256" key="7">
    <source>
        <dbReference type="ARBA" id="ARBA00023136"/>
    </source>
</evidence>
<dbReference type="PANTHER" id="PTHR30069">
    <property type="entry name" value="TONB-DEPENDENT OUTER MEMBRANE RECEPTOR"/>
    <property type="match status" value="1"/>
</dbReference>
<evidence type="ECO:0000256" key="2">
    <source>
        <dbReference type="ARBA" id="ARBA00022448"/>
    </source>
</evidence>
<dbReference type="STRING" id="192904.SAMN04488514_101925"/>
<evidence type="ECO:0000256" key="9">
    <source>
        <dbReference type="ARBA" id="ARBA00023237"/>
    </source>
</evidence>
<dbReference type="Proteomes" id="UP000199440">
    <property type="component" value="Unassembled WGS sequence"/>
</dbReference>
<dbReference type="GO" id="GO:0044718">
    <property type="term" value="P:siderophore transmembrane transport"/>
    <property type="evidence" value="ECO:0007669"/>
    <property type="project" value="TreeGrafter"/>
</dbReference>
<keyword evidence="7 10" id="KW-0472">Membrane</keyword>
<dbReference type="Pfam" id="PF07715">
    <property type="entry name" value="Plug"/>
    <property type="match status" value="1"/>
</dbReference>
<comment type="similarity">
    <text evidence="10 11">Belongs to the TonB-dependent receptor family.</text>
</comment>
<dbReference type="Gene3D" id="2.40.170.20">
    <property type="entry name" value="TonB-dependent receptor, beta-barrel domain"/>
    <property type="match status" value="1"/>
</dbReference>
<sequence>MLAFGIRVFVNMAQKTFFLLFLMLFGSGLTIAQNDSIIQLEEVVLSDARLYRFAAGIKIKTLSDSLVERTNPTFTDMLRFNSSIYLKENGYGMVSSPSFRGTNAQHTAVVWNGININSPLTGQTDFGTLIPQNYDRIAIRSGGGSVQYGSGAIGGSIHLNNLLAFEKHYDNVLQMGYGSYNTQNLNFKSSYGSKSLALGFGMNYVTSDNDYEYLGREQKNENGEYHHLNFNIDAGYFFSKQLLLKLHHNTFFGDRNLSGTLTAPSDDKYKDINTRSLLEMVRFGNEKLMKFKLAHLFERYEYYANKNRPDYSLGSVNTIIAGYDHKQAWGDFTLNGLLDYKRIEGKGSSLEDAKRNQWSGTLLATHHATEQFRYGFSIRKDWVNDFESPLLLALNGSYKLSDFYLLKTSASKNFRLPTFNDLYWLGAGNLNLVPETSYQVELGQLFKVGNASLELTAFYIDLENMIQWRPNASGLWVPQNIQEARQYGLEAVLNYKKAWGAHHLELDGGWAYTRSVDKATEKQLLYVPLHKINGSLNYSFRRYELYTQALLNHSVYITTDESNELPGYTVVNLGGHHNVLKLEKLSLKMGLRINNIFNEEYQSVAYRPMPNRNFLIQIIAKF</sequence>
<dbReference type="PANTHER" id="PTHR30069:SF29">
    <property type="entry name" value="HEMOGLOBIN AND HEMOGLOBIN-HAPTOGLOBIN-BINDING PROTEIN 1-RELATED"/>
    <property type="match status" value="1"/>
</dbReference>
<comment type="subcellular location">
    <subcellularLocation>
        <location evidence="1 10">Cell outer membrane</location>
        <topology evidence="1 10">Multi-pass membrane protein</topology>
    </subcellularLocation>
</comment>
<dbReference type="Pfam" id="PF00593">
    <property type="entry name" value="TonB_dep_Rec_b-barrel"/>
    <property type="match status" value="1"/>
</dbReference>
<dbReference type="EMBL" id="FNGV01000001">
    <property type="protein sequence ID" value="SDL47062.1"/>
    <property type="molecule type" value="Genomic_DNA"/>
</dbReference>
<dbReference type="InterPro" id="IPR037066">
    <property type="entry name" value="Plug_dom_sf"/>
</dbReference>